<reference evidence="1" key="1">
    <citation type="submission" date="2023-03" db="EMBL/GenBank/DDBJ databases">
        <title>Massive genome expansion in bonnet fungi (Mycena s.s.) driven by repeated elements and novel gene families across ecological guilds.</title>
        <authorList>
            <consortium name="Lawrence Berkeley National Laboratory"/>
            <person name="Harder C.B."/>
            <person name="Miyauchi S."/>
            <person name="Viragh M."/>
            <person name="Kuo A."/>
            <person name="Thoen E."/>
            <person name="Andreopoulos B."/>
            <person name="Lu D."/>
            <person name="Skrede I."/>
            <person name="Drula E."/>
            <person name="Henrissat B."/>
            <person name="Morin E."/>
            <person name="Kohler A."/>
            <person name="Barry K."/>
            <person name="LaButti K."/>
            <person name="Morin E."/>
            <person name="Salamov A."/>
            <person name="Lipzen A."/>
            <person name="Mereny Z."/>
            <person name="Hegedus B."/>
            <person name="Baldrian P."/>
            <person name="Stursova M."/>
            <person name="Weitz H."/>
            <person name="Taylor A."/>
            <person name="Grigoriev I.V."/>
            <person name="Nagy L.G."/>
            <person name="Martin F."/>
            <person name="Kauserud H."/>
        </authorList>
    </citation>
    <scope>NUCLEOTIDE SEQUENCE</scope>
    <source>
        <strain evidence="1">CBHHK200</strain>
    </source>
</reference>
<accession>A0AAD6TCT3</accession>
<dbReference type="AlphaFoldDB" id="A0AAD6TCT3"/>
<comment type="caution">
    <text evidence="1">The sequence shown here is derived from an EMBL/GenBank/DDBJ whole genome shotgun (WGS) entry which is preliminary data.</text>
</comment>
<evidence type="ECO:0000313" key="1">
    <source>
        <dbReference type="EMBL" id="KAJ7043031.1"/>
    </source>
</evidence>
<dbReference type="Proteomes" id="UP001218188">
    <property type="component" value="Unassembled WGS sequence"/>
</dbReference>
<protein>
    <submittedName>
        <fullName evidence="1">Uncharacterized protein</fullName>
    </submittedName>
</protein>
<keyword evidence="2" id="KW-1185">Reference proteome</keyword>
<organism evidence="1 2">
    <name type="scientific">Mycena alexandri</name>
    <dbReference type="NCBI Taxonomy" id="1745969"/>
    <lineage>
        <taxon>Eukaryota</taxon>
        <taxon>Fungi</taxon>
        <taxon>Dikarya</taxon>
        <taxon>Basidiomycota</taxon>
        <taxon>Agaricomycotina</taxon>
        <taxon>Agaricomycetes</taxon>
        <taxon>Agaricomycetidae</taxon>
        <taxon>Agaricales</taxon>
        <taxon>Marasmiineae</taxon>
        <taxon>Mycenaceae</taxon>
        <taxon>Mycena</taxon>
    </lineage>
</organism>
<gene>
    <name evidence="1" type="ORF">C8F04DRAFT_1286936</name>
</gene>
<evidence type="ECO:0000313" key="2">
    <source>
        <dbReference type="Proteomes" id="UP001218188"/>
    </source>
</evidence>
<name>A0AAD6TCT3_9AGAR</name>
<dbReference type="EMBL" id="JARJCM010000010">
    <property type="protein sequence ID" value="KAJ7043031.1"/>
    <property type="molecule type" value="Genomic_DNA"/>
</dbReference>
<proteinExistence type="predicted"/>
<sequence>MTELSSKTLRCCSLTTNQPVFQTLEFGESILMSCRRNPSIEWLENLSFPAERAPDFHVDIWPPACGSHTWDHGWGQSNISLSSEGVAELCGLLIKTAARWRCVELESFDPWVHAPMLELLEISSNLPRMVGHTDAELLHTPKLALFTGEHLRELYLCSSNPTAFKSDVDWVQLTHLSISRSSALYTPDDEFIQPLELLQRTPRLVSFELGPNTMVERISEALTLAYLQKFAKLDPANLYALEDLFKNLWLPDLRYIALPPHVDAVNVLRCLSKKSPLVQHLFCSVHR</sequence>